<keyword evidence="3" id="KW-0520">NAD</keyword>
<dbReference type="Gene3D" id="3.40.50.720">
    <property type="entry name" value="NAD(P)-binding Rossmann-like Domain"/>
    <property type="match status" value="1"/>
</dbReference>
<organism evidence="5 6">
    <name type="scientific">Rhizoctonia solani</name>
    <dbReference type="NCBI Taxonomy" id="456999"/>
    <lineage>
        <taxon>Eukaryota</taxon>
        <taxon>Fungi</taxon>
        <taxon>Dikarya</taxon>
        <taxon>Basidiomycota</taxon>
        <taxon>Agaricomycotina</taxon>
        <taxon>Agaricomycetes</taxon>
        <taxon>Cantharellales</taxon>
        <taxon>Ceratobasidiaceae</taxon>
        <taxon>Rhizoctonia</taxon>
    </lineage>
</organism>
<evidence type="ECO:0000256" key="1">
    <source>
        <dbReference type="ARBA" id="ARBA00007637"/>
    </source>
</evidence>
<protein>
    <recommendedName>
        <fullName evidence="4">NAD(P)-binding domain-containing protein</fullName>
    </recommendedName>
</protein>
<evidence type="ECO:0000313" key="6">
    <source>
        <dbReference type="Proteomes" id="UP000044841"/>
    </source>
</evidence>
<dbReference type="GO" id="GO:0016491">
    <property type="term" value="F:oxidoreductase activity"/>
    <property type="evidence" value="ECO:0007669"/>
    <property type="project" value="UniProtKB-KW"/>
</dbReference>
<evidence type="ECO:0000313" key="5">
    <source>
        <dbReference type="EMBL" id="CUA77402.1"/>
    </source>
</evidence>
<evidence type="ECO:0000256" key="2">
    <source>
        <dbReference type="ARBA" id="ARBA00023002"/>
    </source>
</evidence>
<dbReference type="PANTHER" id="PTHR43103">
    <property type="entry name" value="NUCLEOSIDE-DIPHOSPHATE-SUGAR EPIMERASE"/>
    <property type="match status" value="1"/>
</dbReference>
<name>A0A0K6GFM8_9AGAM</name>
<accession>A0A0K6GFM8</accession>
<dbReference type="AlphaFoldDB" id="A0A0K6GFM8"/>
<evidence type="ECO:0000259" key="4">
    <source>
        <dbReference type="Pfam" id="PF13460"/>
    </source>
</evidence>
<reference evidence="5 6" key="1">
    <citation type="submission" date="2015-07" db="EMBL/GenBank/DDBJ databases">
        <authorList>
            <person name="Noorani M."/>
        </authorList>
    </citation>
    <scope>NUCLEOTIDE SEQUENCE [LARGE SCALE GENOMIC DNA]</scope>
    <source>
        <strain evidence="5">BBA 69670</strain>
    </source>
</reference>
<comment type="similarity">
    <text evidence="1">Belongs to the NAD(P)-dependent epimerase/dehydratase family.</text>
</comment>
<dbReference type="PANTHER" id="PTHR43103:SF5">
    <property type="entry name" value="4-EPIMERASE, PUTATIVE (AFU_ORTHOLOGUE AFUA_7G00360)-RELATED"/>
    <property type="match status" value="1"/>
</dbReference>
<feature type="domain" description="NAD(P)-binding" evidence="4">
    <location>
        <begin position="7"/>
        <end position="118"/>
    </location>
</feature>
<sequence>MKVAITGATGKVGQGVIQEALEHTNYELRLIDVREPDEKIQDPRVEYVTADLRNYREFENALTGTDALVHLALGGHKGSPPFEWHNLHNSMVVLSYNALQAAANVGMRFVVLASSINAIGALYSTSPRYDYFPLDEEHPYRPEDGYSIGQVYPAMARGRH</sequence>
<dbReference type="InterPro" id="IPR036291">
    <property type="entry name" value="NAD(P)-bd_dom_sf"/>
</dbReference>
<evidence type="ECO:0000256" key="3">
    <source>
        <dbReference type="ARBA" id="ARBA00023027"/>
    </source>
</evidence>
<dbReference type="Proteomes" id="UP000044841">
    <property type="component" value="Unassembled WGS sequence"/>
</dbReference>
<keyword evidence="6" id="KW-1185">Reference proteome</keyword>
<gene>
    <name evidence="5" type="ORF">RSOLAG22IIIB_02414</name>
</gene>
<dbReference type="EMBL" id="CYGV01001844">
    <property type="protein sequence ID" value="CUA77402.1"/>
    <property type="molecule type" value="Genomic_DNA"/>
</dbReference>
<dbReference type="Pfam" id="PF13460">
    <property type="entry name" value="NAD_binding_10"/>
    <property type="match status" value="1"/>
</dbReference>
<dbReference type="SUPFAM" id="SSF51735">
    <property type="entry name" value="NAD(P)-binding Rossmann-fold domains"/>
    <property type="match status" value="1"/>
</dbReference>
<keyword evidence="2" id="KW-0560">Oxidoreductase</keyword>
<proteinExistence type="inferred from homology"/>
<dbReference type="InterPro" id="IPR016040">
    <property type="entry name" value="NAD(P)-bd_dom"/>
</dbReference>